<comment type="caution">
    <text evidence="2">The sequence shown here is derived from an EMBL/GenBank/DDBJ whole genome shotgun (WGS) entry which is preliminary data.</text>
</comment>
<dbReference type="Proteomes" id="UP000051966">
    <property type="component" value="Unassembled WGS sequence"/>
</dbReference>
<protein>
    <submittedName>
        <fullName evidence="2">Uncharacterized protein</fullName>
    </submittedName>
</protein>
<dbReference type="AlphaFoldDB" id="A0A0R1VQI2"/>
<name>A0A0R1VQI2_9LACO</name>
<evidence type="ECO:0000256" key="1">
    <source>
        <dbReference type="SAM" id="Phobius"/>
    </source>
</evidence>
<sequence>MFGIPAAFAITLNLIGYKLIQNKAAKKKYFKFIRILGPIVVIGYALILWPLIQPV</sequence>
<dbReference type="EMBL" id="AZFY01000122">
    <property type="protein sequence ID" value="KRM03948.1"/>
    <property type="molecule type" value="Genomic_DNA"/>
</dbReference>
<accession>A0A0R1VQI2</accession>
<dbReference type="PATRIC" id="fig|1423743.5.peg.1020"/>
<organism evidence="2 3">
    <name type="scientific">Lentilactobacillus farraginis DSM 18382 = JCM 14108</name>
    <dbReference type="NCBI Taxonomy" id="1423743"/>
    <lineage>
        <taxon>Bacteria</taxon>
        <taxon>Bacillati</taxon>
        <taxon>Bacillota</taxon>
        <taxon>Bacilli</taxon>
        <taxon>Lactobacillales</taxon>
        <taxon>Lactobacillaceae</taxon>
        <taxon>Lentilactobacillus</taxon>
    </lineage>
</organism>
<feature type="transmembrane region" description="Helical" evidence="1">
    <location>
        <begin position="32"/>
        <end position="52"/>
    </location>
</feature>
<proteinExistence type="predicted"/>
<reference evidence="2 3" key="1">
    <citation type="journal article" date="2015" name="Genome Announc.">
        <title>Expanding the biotechnology potential of lactobacilli through comparative genomics of 213 strains and associated genera.</title>
        <authorList>
            <person name="Sun Z."/>
            <person name="Harris H.M."/>
            <person name="McCann A."/>
            <person name="Guo C."/>
            <person name="Argimon S."/>
            <person name="Zhang W."/>
            <person name="Yang X."/>
            <person name="Jeffery I.B."/>
            <person name="Cooney J.C."/>
            <person name="Kagawa T.F."/>
            <person name="Liu W."/>
            <person name="Song Y."/>
            <person name="Salvetti E."/>
            <person name="Wrobel A."/>
            <person name="Rasinkangas P."/>
            <person name="Parkhill J."/>
            <person name="Rea M.C."/>
            <person name="O'Sullivan O."/>
            <person name="Ritari J."/>
            <person name="Douillard F.P."/>
            <person name="Paul Ross R."/>
            <person name="Yang R."/>
            <person name="Briner A.E."/>
            <person name="Felis G.E."/>
            <person name="de Vos W.M."/>
            <person name="Barrangou R."/>
            <person name="Klaenhammer T.R."/>
            <person name="Caufield P.W."/>
            <person name="Cui Y."/>
            <person name="Zhang H."/>
            <person name="O'Toole P.W."/>
        </authorList>
    </citation>
    <scope>NUCLEOTIDE SEQUENCE [LARGE SCALE GENOMIC DNA]</scope>
    <source>
        <strain evidence="2 3">DSM 18382</strain>
    </source>
</reference>
<keyword evidence="3" id="KW-1185">Reference proteome</keyword>
<gene>
    <name evidence="2" type="ORF">FD41_GL000987</name>
</gene>
<keyword evidence="1" id="KW-0812">Transmembrane</keyword>
<evidence type="ECO:0000313" key="2">
    <source>
        <dbReference type="EMBL" id="KRM03948.1"/>
    </source>
</evidence>
<keyword evidence="1" id="KW-0472">Membrane</keyword>
<evidence type="ECO:0000313" key="3">
    <source>
        <dbReference type="Proteomes" id="UP000051966"/>
    </source>
</evidence>
<keyword evidence="1" id="KW-1133">Transmembrane helix</keyword>